<sequence length="92" mass="10726">MIGPDQSTAPDLERSQTDDDPRQEELDSREREFQLAMACLLTSPVMNEVERRPRKKDRVKRLKRKSKGKKKKQVAQQPREKEDSSSTARTSR</sequence>
<dbReference type="EMBL" id="OV696686">
    <property type="protein sequence ID" value="CAH1230545.1"/>
    <property type="molecule type" value="Genomic_DNA"/>
</dbReference>
<protein>
    <submittedName>
        <fullName evidence="2">Hypp317 protein</fullName>
    </submittedName>
</protein>
<feature type="compositionally biased region" description="Basic and acidic residues" evidence="1">
    <location>
        <begin position="11"/>
        <end position="31"/>
    </location>
</feature>
<feature type="compositionally biased region" description="Basic residues" evidence="1">
    <location>
        <begin position="52"/>
        <end position="73"/>
    </location>
</feature>
<evidence type="ECO:0000313" key="3">
    <source>
        <dbReference type="Proteomes" id="UP000838412"/>
    </source>
</evidence>
<dbReference type="AlphaFoldDB" id="A0A8J9YN48"/>
<feature type="region of interest" description="Disordered" evidence="1">
    <location>
        <begin position="43"/>
        <end position="92"/>
    </location>
</feature>
<reference evidence="2" key="1">
    <citation type="submission" date="2022-01" db="EMBL/GenBank/DDBJ databases">
        <authorList>
            <person name="Braso-Vives M."/>
        </authorList>
    </citation>
    <scope>NUCLEOTIDE SEQUENCE</scope>
</reference>
<evidence type="ECO:0000313" key="2">
    <source>
        <dbReference type="EMBL" id="CAH1230545.1"/>
    </source>
</evidence>
<proteinExistence type="predicted"/>
<evidence type="ECO:0000256" key="1">
    <source>
        <dbReference type="SAM" id="MobiDB-lite"/>
    </source>
</evidence>
<keyword evidence="3" id="KW-1185">Reference proteome</keyword>
<dbReference type="Proteomes" id="UP000838412">
    <property type="component" value="Chromosome 1"/>
</dbReference>
<feature type="region of interest" description="Disordered" evidence="1">
    <location>
        <begin position="1"/>
        <end position="31"/>
    </location>
</feature>
<organism evidence="2 3">
    <name type="scientific">Branchiostoma lanceolatum</name>
    <name type="common">Common lancelet</name>
    <name type="synonym">Amphioxus lanceolatum</name>
    <dbReference type="NCBI Taxonomy" id="7740"/>
    <lineage>
        <taxon>Eukaryota</taxon>
        <taxon>Metazoa</taxon>
        <taxon>Chordata</taxon>
        <taxon>Cephalochordata</taxon>
        <taxon>Leptocardii</taxon>
        <taxon>Amphioxiformes</taxon>
        <taxon>Branchiostomatidae</taxon>
        <taxon>Branchiostoma</taxon>
    </lineage>
</organism>
<gene>
    <name evidence="2" type="primary">Hypp317</name>
    <name evidence="2" type="ORF">BLAG_LOCUS1082</name>
</gene>
<accession>A0A8J9YN48</accession>
<name>A0A8J9YN48_BRALA</name>